<evidence type="ECO:0000313" key="3">
    <source>
        <dbReference type="Proteomes" id="UP000321523"/>
    </source>
</evidence>
<evidence type="ECO:0000256" key="1">
    <source>
        <dbReference type="SAM" id="MobiDB-lite"/>
    </source>
</evidence>
<reference evidence="2 3" key="1">
    <citation type="submission" date="2019-07" db="EMBL/GenBank/DDBJ databases">
        <title>Whole genome shotgun sequence of Skermanella aerolata NBRC 106429.</title>
        <authorList>
            <person name="Hosoyama A."/>
            <person name="Uohara A."/>
            <person name="Ohji S."/>
            <person name="Ichikawa N."/>
        </authorList>
    </citation>
    <scope>NUCLEOTIDE SEQUENCE [LARGE SCALE GENOMIC DNA]</scope>
    <source>
        <strain evidence="2 3">NBRC 106429</strain>
    </source>
</reference>
<organism evidence="2 3">
    <name type="scientific">Skermanella aerolata</name>
    <dbReference type="NCBI Taxonomy" id="393310"/>
    <lineage>
        <taxon>Bacteria</taxon>
        <taxon>Pseudomonadati</taxon>
        <taxon>Pseudomonadota</taxon>
        <taxon>Alphaproteobacteria</taxon>
        <taxon>Rhodospirillales</taxon>
        <taxon>Azospirillaceae</taxon>
        <taxon>Skermanella</taxon>
    </lineage>
</organism>
<protein>
    <submittedName>
        <fullName evidence="2">Uncharacterized protein</fullName>
    </submittedName>
</protein>
<gene>
    <name evidence="2" type="ORF">SAE02_10590</name>
</gene>
<dbReference type="Proteomes" id="UP000321523">
    <property type="component" value="Unassembled WGS sequence"/>
</dbReference>
<keyword evidence="3" id="KW-1185">Reference proteome</keyword>
<sequence length="105" mass="10779">MTLTDCGISRSRVGPLEPAEASGLAKEPVPSVVAGARGAYPSIVTGSSWITSPSGWALAAGAMAPAEISAAVNPSRKHTLLIDASIPSRLMTMPHDINANDSYPH</sequence>
<accession>A0A512DKA9</accession>
<dbReference type="EMBL" id="BJYZ01000003">
    <property type="protein sequence ID" value="GEO36911.1"/>
    <property type="molecule type" value="Genomic_DNA"/>
</dbReference>
<dbReference type="AlphaFoldDB" id="A0A512DKA9"/>
<evidence type="ECO:0000313" key="2">
    <source>
        <dbReference type="EMBL" id="GEO36911.1"/>
    </source>
</evidence>
<proteinExistence type="predicted"/>
<name>A0A512DKA9_9PROT</name>
<comment type="caution">
    <text evidence="2">The sequence shown here is derived from an EMBL/GenBank/DDBJ whole genome shotgun (WGS) entry which is preliminary data.</text>
</comment>
<feature type="region of interest" description="Disordered" evidence="1">
    <location>
        <begin position="1"/>
        <end position="27"/>
    </location>
</feature>